<keyword evidence="1" id="KW-0378">Hydrolase</keyword>
<dbReference type="SFLD" id="SFLDS00003">
    <property type="entry name" value="Haloacid_Dehalogenase"/>
    <property type="match status" value="1"/>
</dbReference>
<evidence type="ECO:0000256" key="1">
    <source>
        <dbReference type="ARBA" id="ARBA00022801"/>
    </source>
</evidence>
<organism evidence="2 3">
    <name type="scientific">Aspergillus nomiae NRRL (strain ATCC 15546 / NRRL 13137 / CBS 260.88 / M93)</name>
    <dbReference type="NCBI Taxonomy" id="1509407"/>
    <lineage>
        <taxon>Eukaryota</taxon>
        <taxon>Fungi</taxon>
        <taxon>Dikarya</taxon>
        <taxon>Ascomycota</taxon>
        <taxon>Pezizomycotina</taxon>
        <taxon>Eurotiomycetes</taxon>
        <taxon>Eurotiomycetidae</taxon>
        <taxon>Eurotiales</taxon>
        <taxon>Aspergillaceae</taxon>
        <taxon>Aspergillus</taxon>
        <taxon>Aspergillus subgen. Circumdati</taxon>
    </lineage>
</organism>
<dbReference type="PANTHER" id="PTHR43316:SF3">
    <property type="entry name" value="HALOACID DEHALOGENASE, TYPE II (AFU_ORTHOLOGUE AFUA_2G07750)-RELATED"/>
    <property type="match status" value="1"/>
</dbReference>
<reference evidence="2 3" key="1">
    <citation type="submission" date="2014-06" db="EMBL/GenBank/DDBJ databases">
        <title>The Genome of the Aflatoxigenic Filamentous Fungus Aspergillus nomius.</title>
        <authorList>
            <person name="Moore M.G."/>
            <person name="Shannon B.M."/>
            <person name="Brian M.M."/>
        </authorList>
    </citation>
    <scope>NUCLEOTIDE SEQUENCE [LARGE SCALE GENOMIC DNA]</scope>
    <source>
        <strain evidence="2 3">NRRL 13137</strain>
    </source>
</reference>
<accession>A0A0L1J571</accession>
<dbReference type="NCBIfam" id="TIGR01493">
    <property type="entry name" value="HAD-SF-IA-v2"/>
    <property type="match status" value="1"/>
</dbReference>
<proteinExistence type="predicted"/>
<dbReference type="InterPro" id="IPR023198">
    <property type="entry name" value="PGP-like_dom2"/>
</dbReference>
<dbReference type="GeneID" id="26806703"/>
<name>A0A0L1J571_ASPN3</name>
<dbReference type="OrthoDB" id="2363873at2759"/>
<dbReference type="GO" id="GO:0016791">
    <property type="term" value="F:phosphatase activity"/>
    <property type="evidence" value="ECO:0007669"/>
    <property type="project" value="UniProtKB-ARBA"/>
</dbReference>
<dbReference type="Pfam" id="PF00702">
    <property type="entry name" value="Hydrolase"/>
    <property type="match status" value="1"/>
</dbReference>
<dbReference type="STRING" id="1509407.A0A0L1J571"/>
<protein>
    <recommendedName>
        <fullName evidence="4">Haloacid dehalogenase, type II</fullName>
    </recommendedName>
</protein>
<dbReference type="Proteomes" id="UP000037505">
    <property type="component" value="Unassembled WGS sequence"/>
</dbReference>
<sequence length="239" mass="27610">MSSEQPKIKAVFFDFMGTCLDWHTSVVQSLPPSIPRDEGSKLALEWRRQYFIENQQRFQRNLHPEDIDITLARVFEAVLNKSYSEYTSHFDIETKAQLIKAWHAQPAWPEVPIAIRSIQEDLGLEVFVHANGTTRLQLDLVRSSGLNFNMLFSSQLLGLYKPNLEAYRRALQLVKLQPEEVIMVAAHAYDLRAAKKIGMKTVYIHRWTDDVDENMDEVGKEFDVFLEGMEQLPATIARL</sequence>
<dbReference type="SUPFAM" id="SSF56784">
    <property type="entry name" value="HAD-like"/>
    <property type="match status" value="1"/>
</dbReference>
<dbReference type="PRINTS" id="PR00413">
    <property type="entry name" value="HADHALOGNASE"/>
</dbReference>
<dbReference type="AlphaFoldDB" id="A0A0L1J571"/>
<dbReference type="InterPro" id="IPR036412">
    <property type="entry name" value="HAD-like_sf"/>
</dbReference>
<evidence type="ECO:0000313" key="2">
    <source>
        <dbReference type="EMBL" id="KNG86563.1"/>
    </source>
</evidence>
<dbReference type="InterPro" id="IPR006439">
    <property type="entry name" value="HAD-SF_hydro_IA"/>
</dbReference>
<gene>
    <name evidence="2" type="ORF">ANOM_004899</name>
</gene>
<dbReference type="EMBL" id="JNOM01000111">
    <property type="protein sequence ID" value="KNG86563.1"/>
    <property type="molecule type" value="Genomic_DNA"/>
</dbReference>
<evidence type="ECO:0000313" key="3">
    <source>
        <dbReference type="Proteomes" id="UP000037505"/>
    </source>
</evidence>
<comment type="caution">
    <text evidence="2">The sequence shown here is derived from an EMBL/GenBank/DDBJ whole genome shotgun (WGS) entry which is preliminary data.</text>
</comment>
<dbReference type="PANTHER" id="PTHR43316">
    <property type="entry name" value="HYDROLASE, HALOACID DELAHOGENASE-RELATED"/>
    <property type="match status" value="1"/>
</dbReference>
<dbReference type="Gene3D" id="1.10.150.240">
    <property type="entry name" value="Putative phosphatase, domain 2"/>
    <property type="match status" value="1"/>
</dbReference>
<dbReference type="InterPro" id="IPR051540">
    <property type="entry name" value="S-2-haloacid_dehalogenase"/>
</dbReference>
<dbReference type="Gene3D" id="3.40.50.1000">
    <property type="entry name" value="HAD superfamily/HAD-like"/>
    <property type="match status" value="1"/>
</dbReference>
<keyword evidence="3" id="KW-1185">Reference proteome</keyword>
<dbReference type="InterPro" id="IPR023214">
    <property type="entry name" value="HAD_sf"/>
</dbReference>
<dbReference type="SFLD" id="SFLDG01129">
    <property type="entry name" value="C1.5:_HAD__Beta-PGM__Phosphata"/>
    <property type="match status" value="1"/>
</dbReference>
<dbReference type="RefSeq" id="XP_015407486.1">
    <property type="nucleotide sequence ID" value="XM_015550156.1"/>
</dbReference>
<evidence type="ECO:0008006" key="4">
    <source>
        <dbReference type="Google" id="ProtNLM"/>
    </source>
</evidence>